<dbReference type="Proteomes" id="UP000003477">
    <property type="component" value="Unassembled WGS sequence"/>
</dbReference>
<evidence type="ECO:0000259" key="2">
    <source>
        <dbReference type="Pfam" id="PF01266"/>
    </source>
</evidence>
<accession>G5JAT7</accession>
<dbReference type="PANTHER" id="PTHR13847:SF287">
    <property type="entry name" value="FAD-DEPENDENT OXIDOREDUCTASE DOMAIN-CONTAINING PROTEIN 1"/>
    <property type="match status" value="1"/>
</dbReference>
<feature type="domain" description="FAD dependent oxidoreductase" evidence="2">
    <location>
        <begin position="5"/>
        <end position="372"/>
    </location>
</feature>
<organism evidence="3 4">
    <name type="scientific">Crocosphaera watsonii WH 0003</name>
    <dbReference type="NCBI Taxonomy" id="423471"/>
    <lineage>
        <taxon>Bacteria</taxon>
        <taxon>Bacillati</taxon>
        <taxon>Cyanobacteriota</taxon>
        <taxon>Cyanophyceae</taxon>
        <taxon>Oscillatoriophycideae</taxon>
        <taxon>Chroococcales</taxon>
        <taxon>Aphanothecaceae</taxon>
        <taxon>Crocosphaera</taxon>
    </lineage>
</organism>
<dbReference type="InterPro" id="IPR036188">
    <property type="entry name" value="FAD/NAD-bd_sf"/>
</dbReference>
<dbReference type="RefSeq" id="WP_007312417.1">
    <property type="nucleotide sequence ID" value="NZ_AESD01000682.1"/>
</dbReference>
<dbReference type="GO" id="GO:0005737">
    <property type="term" value="C:cytoplasm"/>
    <property type="evidence" value="ECO:0007669"/>
    <property type="project" value="TreeGrafter"/>
</dbReference>
<dbReference type="PANTHER" id="PTHR13847">
    <property type="entry name" value="SARCOSINE DEHYDROGENASE-RELATED"/>
    <property type="match status" value="1"/>
</dbReference>
<name>G5JAT7_CROWT</name>
<dbReference type="EMBL" id="AESD01000682">
    <property type="protein sequence ID" value="EHJ10709.1"/>
    <property type="molecule type" value="Genomic_DNA"/>
</dbReference>
<sequence>MQNFDWIVLGAGITGSALSYELAKKGLKVLLLEKDPTYDNATRYSYGGVAYWSGTDDDSIQLCQESREIYHNLSEELGENTDFRELDLMLTIPVDNNPQSIAENYQKFFIKPQLLTPDQSVEIEPLLNPDAISGCLKLPHGHIHPQKTNNAYQQAFLRLGGTLNYEEVTQLLSKNKTVTGVKTNKQEYYSKNVVICAGGLTRYLLKHIGINVNIYFTHSQLILTPKVDIELKSLVMPGILNRLNIEEKSGDSELKSLWDNSSDQIISDVMETGAIQFLDGSFCLGQISQIISNPLAKNDQILAEKTIREGVSKILPELENLPGKLHHCLVAFCADSNFLVGKIDNFEGLHLFSGFTSTLMYAPPLARRFADWVAEDNKEMPSLL</sequence>
<proteinExistence type="predicted"/>
<reference evidence="3 4" key="1">
    <citation type="journal article" date="2011" name="Front. Microbiol.">
        <title>Two Strains of Crocosphaera watsonii with Highly Conserved Genomes are Distinguished by Strain-Specific Features.</title>
        <authorList>
            <person name="Bench S.R."/>
            <person name="Ilikchyan I.N."/>
            <person name="Tripp H.J."/>
            <person name="Zehr J.P."/>
        </authorList>
    </citation>
    <scope>NUCLEOTIDE SEQUENCE [LARGE SCALE GENOMIC DNA]</scope>
    <source>
        <strain evidence="3 4">WH 0003</strain>
    </source>
</reference>
<evidence type="ECO:0000313" key="4">
    <source>
        <dbReference type="Proteomes" id="UP000003477"/>
    </source>
</evidence>
<evidence type="ECO:0000313" key="3">
    <source>
        <dbReference type="EMBL" id="EHJ10709.1"/>
    </source>
</evidence>
<evidence type="ECO:0000256" key="1">
    <source>
        <dbReference type="ARBA" id="ARBA00023002"/>
    </source>
</evidence>
<dbReference type="InterPro" id="IPR006076">
    <property type="entry name" value="FAD-dep_OxRdtase"/>
</dbReference>
<dbReference type="PATRIC" id="fig|423471.3.peg.4255"/>
<keyword evidence="1" id="KW-0560">Oxidoreductase</keyword>
<gene>
    <name evidence="3" type="ORF">CWATWH0003_4548</name>
</gene>
<comment type="caution">
    <text evidence="3">The sequence shown here is derived from an EMBL/GenBank/DDBJ whole genome shotgun (WGS) entry which is preliminary data.</text>
</comment>
<dbReference type="SUPFAM" id="SSF51905">
    <property type="entry name" value="FAD/NAD(P)-binding domain"/>
    <property type="match status" value="1"/>
</dbReference>
<dbReference type="AlphaFoldDB" id="G5JAT7"/>
<dbReference type="GO" id="GO:0016491">
    <property type="term" value="F:oxidoreductase activity"/>
    <property type="evidence" value="ECO:0007669"/>
    <property type="project" value="UniProtKB-KW"/>
</dbReference>
<dbReference type="Gene3D" id="3.30.9.10">
    <property type="entry name" value="D-Amino Acid Oxidase, subunit A, domain 2"/>
    <property type="match status" value="1"/>
</dbReference>
<dbReference type="Pfam" id="PF01266">
    <property type="entry name" value="DAO"/>
    <property type="match status" value="1"/>
</dbReference>
<protein>
    <submittedName>
        <fullName evidence="3">FAD dependent oxidoreductase</fullName>
    </submittedName>
</protein>
<dbReference type="GeneID" id="88767960"/>
<dbReference type="Gene3D" id="3.50.50.60">
    <property type="entry name" value="FAD/NAD(P)-binding domain"/>
    <property type="match status" value="1"/>
</dbReference>